<evidence type="ECO:0000313" key="2">
    <source>
        <dbReference type="EMBL" id="GGM76139.1"/>
    </source>
</evidence>
<dbReference type="InterPro" id="IPR003673">
    <property type="entry name" value="CoA-Trfase_fam_III"/>
</dbReference>
<keyword evidence="1 2" id="KW-0808">Transferase</keyword>
<accession>A0A917X6N9</accession>
<dbReference type="RefSeq" id="WP_190256418.1">
    <property type="nucleotide sequence ID" value="NZ_BMPI01000072.1"/>
</dbReference>
<keyword evidence="3" id="KW-1185">Reference proteome</keyword>
<comment type="caution">
    <text evidence="2">The sequence shown here is derived from an EMBL/GenBank/DDBJ whole genome shotgun (WGS) entry which is preliminary data.</text>
</comment>
<dbReference type="Gene3D" id="3.30.1540.10">
    <property type="entry name" value="formyl-coa transferase, domain 3"/>
    <property type="match status" value="1"/>
</dbReference>
<dbReference type="InterPro" id="IPR023606">
    <property type="entry name" value="CoA-Trfase_III_dom_1_sf"/>
</dbReference>
<dbReference type="GO" id="GO:0008410">
    <property type="term" value="F:CoA-transferase activity"/>
    <property type="evidence" value="ECO:0007669"/>
    <property type="project" value="TreeGrafter"/>
</dbReference>
<name>A0A917X6N9_9ACTN</name>
<dbReference type="PANTHER" id="PTHR48207">
    <property type="entry name" value="SUCCINATE--HYDROXYMETHYLGLUTARATE COA-TRANSFERASE"/>
    <property type="match status" value="1"/>
</dbReference>
<dbReference type="AlphaFoldDB" id="A0A917X6N9"/>
<gene>
    <name evidence="2" type="ORF">GCM10007977_092020</name>
</gene>
<sequence length="402" mass="43407">MNAFESIRILDLTHGVAGPYSTMILGDLGCDVLKVERPGRGDASRYMNVSDRFLTDIPLVGGDYFMAINRNKRSVTIDFKDRRGIDVVRRLADNVDIVVQNFRPGVVDRLGIGPADLMARNPRLIYASLNAYGDEGPIASHPGMDVAVQARSGVMSITGHGGTEGPVKPGVSLADFSGGVHLSLAIIAALLQRQSTGKGEDVRVSLLDATMSMLINYSVAVTDGRADIAPMGSGHPQLAPFEAIATIDGHVVVAPGTNRLFADLCRLLGREDLLRDERFSSNPLRVRHRPALIAELEPIFKGRTTAEWLDALEKAGVPCAPVNTLKQAFADEQLLANGMIQSLEHPTLGTVTQLGSPYRMGGRQPELRRHPPRLGEHTDAVLSELLGLGPDELEQLHRDGVI</sequence>
<dbReference type="PANTHER" id="PTHR48207:SF3">
    <property type="entry name" value="SUCCINATE--HYDROXYMETHYLGLUTARATE COA-TRANSFERASE"/>
    <property type="match status" value="1"/>
</dbReference>
<evidence type="ECO:0000256" key="1">
    <source>
        <dbReference type="ARBA" id="ARBA00022679"/>
    </source>
</evidence>
<dbReference type="Pfam" id="PF02515">
    <property type="entry name" value="CoA_transf_3"/>
    <property type="match status" value="1"/>
</dbReference>
<proteinExistence type="predicted"/>
<reference evidence="2" key="2">
    <citation type="submission" date="2020-09" db="EMBL/GenBank/DDBJ databases">
        <authorList>
            <person name="Sun Q."/>
            <person name="Ohkuma M."/>
        </authorList>
    </citation>
    <scope>NUCLEOTIDE SEQUENCE</scope>
    <source>
        <strain evidence="2">JCM 19831</strain>
    </source>
</reference>
<dbReference type="Proteomes" id="UP000642070">
    <property type="component" value="Unassembled WGS sequence"/>
</dbReference>
<protein>
    <submittedName>
        <fullName evidence="2">CoA transferase</fullName>
    </submittedName>
</protein>
<evidence type="ECO:0000313" key="3">
    <source>
        <dbReference type="Proteomes" id="UP000642070"/>
    </source>
</evidence>
<reference evidence="2" key="1">
    <citation type="journal article" date="2014" name="Int. J. Syst. Evol. Microbiol.">
        <title>Complete genome sequence of Corynebacterium casei LMG S-19264T (=DSM 44701T), isolated from a smear-ripened cheese.</title>
        <authorList>
            <consortium name="US DOE Joint Genome Institute (JGI-PGF)"/>
            <person name="Walter F."/>
            <person name="Albersmeier A."/>
            <person name="Kalinowski J."/>
            <person name="Ruckert C."/>
        </authorList>
    </citation>
    <scope>NUCLEOTIDE SEQUENCE</scope>
    <source>
        <strain evidence="2">JCM 19831</strain>
    </source>
</reference>
<dbReference type="EMBL" id="BMPI01000072">
    <property type="protein sequence ID" value="GGM76139.1"/>
    <property type="molecule type" value="Genomic_DNA"/>
</dbReference>
<dbReference type="Gene3D" id="3.40.50.10540">
    <property type="entry name" value="Crotonobetainyl-coa:carnitine coa-transferase, domain 1"/>
    <property type="match status" value="1"/>
</dbReference>
<organism evidence="2 3">
    <name type="scientific">Dactylosporangium sucinum</name>
    <dbReference type="NCBI Taxonomy" id="1424081"/>
    <lineage>
        <taxon>Bacteria</taxon>
        <taxon>Bacillati</taxon>
        <taxon>Actinomycetota</taxon>
        <taxon>Actinomycetes</taxon>
        <taxon>Micromonosporales</taxon>
        <taxon>Micromonosporaceae</taxon>
        <taxon>Dactylosporangium</taxon>
    </lineage>
</organism>
<dbReference type="SUPFAM" id="SSF89796">
    <property type="entry name" value="CoA-transferase family III (CaiB/BaiF)"/>
    <property type="match status" value="1"/>
</dbReference>
<dbReference type="InterPro" id="IPR044855">
    <property type="entry name" value="CoA-Trfase_III_dom3_sf"/>
</dbReference>
<dbReference type="InterPro" id="IPR050483">
    <property type="entry name" value="CoA-transferase_III_domain"/>
</dbReference>